<sequence length="87" mass="10123">MSDLNLEKVQGWAARRLTEQQIADVLAINLEALKKDRENIRQFREAIRIGRAKGEAELRDALYKRAKNGDAYAYTKLMRREQEQDSS</sequence>
<reference evidence="1 2" key="1">
    <citation type="submission" date="2024-08" db="EMBL/GenBank/DDBJ databases">
        <title>Pantoea ronii - a newly identified human opportunistic pathogen.</title>
        <authorList>
            <person name="Keidar-Friedman D."/>
            <person name="Sorek N."/>
            <person name="Leshin-Carmel D."/>
            <person name="Tsur A."/>
            <person name="Amsalem M."/>
            <person name="Tolkach D."/>
            <person name="Brosh-Nissimov T."/>
        </authorList>
    </citation>
    <scope>NUCLEOTIDE SEQUENCE [LARGE SCALE GENOMIC DNA]</scope>
    <source>
        <strain evidence="1 2">AA23256</strain>
    </source>
</reference>
<proteinExistence type="predicted"/>
<dbReference type="Proteomes" id="UP001611251">
    <property type="component" value="Unassembled WGS sequence"/>
</dbReference>
<accession>A0ABW7PV76</accession>
<protein>
    <submittedName>
        <fullName evidence="1">Uncharacterized protein</fullName>
    </submittedName>
</protein>
<dbReference type="RefSeq" id="WP_397213783.1">
    <property type="nucleotide sequence ID" value="NZ_JBGFSN010000004.1"/>
</dbReference>
<comment type="caution">
    <text evidence="1">The sequence shown here is derived from an EMBL/GenBank/DDBJ whole genome shotgun (WGS) entry which is preliminary data.</text>
</comment>
<gene>
    <name evidence="1" type="ORF">ABU178_08450</name>
</gene>
<name>A0ABW7PV76_9GAMM</name>
<keyword evidence="2" id="KW-1185">Reference proteome</keyword>
<organism evidence="1 2">
    <name type="scientific">Pantoea osteomyelitidis</name>
    <dbReference type="NCBI Taxonomy" id="3230026"/>
    <lineage>
        <taxon>Bacteria</taxon>
        <taxon>Pseudomonadati</taxon>
        <taxon>Pseudomonadota</taxon>
        <taxon>Gammaproteobacteria</taxon>
        <taxon>Enterobacterales</taxon>
        <taxon>Erwiniaceae</taxon>
        <taxon>Pantoea</taxon>
    </lineage>
</organism>
<evidence type="ECO:0000313" key="1">
    <source>
        <dbReference type="EMBL" id="MFH8134203.1"/>
    </source>
</evidence>
<evidence type="ECO:0000313" key="2">
    <source>
        <dbReference type="Proteomes" id="UP001611251"/>
    </source>
</evidence>
<dbReference type="EMBL" id="JBGFSN010000004">
    <property type="protein sequence ID" value="MFH8134203.1"/>
    <property type="molecule type" value="Genomic_DNA"/>
</dbReference>